<dbReference type="EnsemblBacteria" id="ABM81358">
    <property type="protein sequence ID" value="ABM81358"/>
    <property type="gene ID" value="Hbut_1536"/>
</dbReference>
<reference evidence="2 3" key="1">
    <citation type="journal article" date="2007" name="Archaea">
        <title>The genome of Hyperthermus butylicus: a sulfur-reducing, peptide fermenting, neutrophilic Crenarchaeote growing up to 108 degrees C.</title>
        <authorList>
            <person name="Brugger K."/>
            <person name="Chen L."/>
            <person name="Stark M."/>
            <person name="Zibat A."/>
            <person name="Redder P."/>
            <person name="Ruepp A."/>
            <person name="Awayez M."/>
            <person name="She Q."/>
            <person name="Garrett R.A."/>
            <person name="Klenk H.P."/>
        </authorList>
    </citation>
    <scope>NUCLEOTIDE SEQUENCE [LARGE SCALE GENOMIC DNA]</scope>
    <source>
        <strain evidence="3">DSM 5456 / JCM 9403 / PLM1-5</strain>
    </source>
</reference>
<organism evidence="2 3">
    <name type="scientific">Hyperthermus butylicus (strain DSM 5456 / JCM 9403 / PLM1-5)</name>
    <dbReference type="NCBI Taxonomy" id="415426"/>
    <lineage>
        <taxon>Archaea</taxon>
        <taxon>Thermoproteota</taxon>
        <taxon>Thermoprotei</taxon>
        <taxon>Desulfurococcales</taxon>
        <taxon>Pyrodictiaceae</taxon>
        <taxon>Hyperthermus</taxon>
    </lineage>
</organism>
<proteinExistence type="predicted"/>
<evidence type="ECO:0000256" key="1">
    <source>
        <dbReference type="SAM" id="Phobius"/>
    </source>
</evidence>
<sequence length="306" mass="34189">MLEVDHSLARVVYVTGEGRLANLSSAASVVVTVLLAAALSGSLRATLYILLMFTVLTLILYMARRLFTRGVEAKLKEIIASMSSSTLTFAEIIEAEIGKLVSRGFWARLSGYQRTVEFHPEQKTRLDKLVLEQKQFLTVIGSDGSGVLQLPAVKLRKRGYEDVIVAYAAPGLFRVEPDSFNVLTGDDYVEVSFEREARHLSGTVTALLTKARKVTVELVYESGKQHRVKLFSGRESRRIEYMGLTEPLVIIGPVKAVTPLVLKEKLKLKNTLLAGYGEFKLRIVLHMPRGRRITKAFTLRLKPLQR</sequence>
<dbReference type="AlphaFoldDB" id="A2BMZ7"/>
<name>A2BMZ7_HYPBU</name>
<dbReference type="KEGG" id="hbu:Hbut_1536"/>
<keyword evidence="3" id="KW-1185">Reference proteome</keyword>
<dbReference type="eggNOG" id="arCOG06986">
    <property type="taxonomic scope" value="Archaea"/>
</dbReference>
<feature type="transmembrane region" description="Helical" evidence="1">
    <location>
        <begin position="45"/>
        <end position="63"/>
    </location>
</feature>
<gene>
    <name evidence="2" type="ordered locus">Hbut_1536</name>
</gene>
<accession>A2BMZ7</accession>
<dbReference type="Proteomes" id="UP000002593">
    <property type="component" value="Chromosome"/>
</dbReference>
<evidence type="ECO:0000313" key="2">
    <source>
        <dbReference type="EMBL" id="ABM81358.1"/>
    </source>
</evidence>
<keyword evidence="1" id="KW-1133">Transmembrane helix</keyword>
<dbReference type="HOGENOM" id="CLU_907956_0_0_2"/>
<feature type="transmembrane region" description="Helical" evidence="1">
    <location>
        <begin position="20"/>
        <end position="39"/>
    </location>
</feature>
<keyword evidence="1" id="KW-0812">Transmembrane</keyword>
<evidence type="ECO:0000313" key="3">
    <source>
        <dbReference type="Proteomes" id="UP000002593"/>
    </source>
</evidence>
<keyword evidence="1" id="KW-0472">Membrane</keyword>
<dbReference type="EMBL" id="CP000493">
    <property type="protein sequence ID" value="ABM81358.1"/>
    <property type="molecule type" value="Genomic_DNA"/>
</dbReference>
<protein>
    <submittedName>
        <fullName evidence="2">Uncharacterized protein</fullName>
    </submittedName>
</protein>